<name>A0A9D7E8U5_9PROT</name>
<evidence type="ECO:0000256" key="1">
    <source>
        <dbReference type="SAM" id="Phobius"/>
    </source>
</evidence>
<dbReference type="EMBL" id="JADJEV010000003">
    <property type="protein sequence ID" value="MBK6973217.1"/>
    <property type="molecule type" value="Genomic_DNA"/>
</dbReference>
<proteinExistence type="predicted"/>
<keyword evidence="3" id="KW-0482">Metalloprotease</keyword>
<organism evidence="3 4">
    <name type="scientific">Candidatus Methylophosphatis roskildensis</name>
    <dbReference type="NCBI Taxonomy" id="2899263"/>
    <lineage>
        <taxon>Bacteria</taxon>
        <taxon>Pseudomonadati</taxon>
        <taxon>Pseudomonadota</taxon>
        <taxon>Betaproteobacteria</taxon>
        <taxon>Nitrosomonadales</taxon>
        <taxon>Sterolibacteriaceae</taxon>
        <taxon>Candidatus Methylophosphatis</taxon>
    </lineage>
</organism>
<dbReference type="AlphaFoldDB" id="A0A9D7E8U5"/>
<feature type="transmembrane region" description="Helical" evidence="1">
    <location>
        <begin position="216"/>
        <end position="234"/>
    </location>
</feature>
<dbReference type="GO" id="GO:0080120">
    <property type="term" value="P:CAAX-box protein maturation"/>
    <property type="evidence" value="ECO:0007669"/>
    <property type="project" value="UniProtKB-ARBA"/>
</dbReference>
<keyword evidence="1" id="KW-0472">Membrane</keyword>
<evidence type="ECO:0000259" key="2">
    <source>
        <dbReference type="Pfam" id="PF02517"/>
    </source>
</evidence>
<feature type="transmembrane region" description="Helical" evidence="1">
    <location>
        <begin position="240"/>
        <end position="260"/>
    </location>
</feature>
<keyword evidence="1" id="KW-1133">Transmembrane helix</keyword>
<protein>
    <submittedName>
        <fullName evidence="3">CPBP family intramembrane metalloprotease</fullName>
    </submittedName>
</protein>
<evidence type="ECO:0000313" key="3">
    <source>
        <dbReference type="EMBL" id="MBK6973217.1"/>
    </source>
</evidence>
<evidence type="ECO:0000313" key="4">
    <source>
        <dbReference type="Proteomes" id="UP000807785"/>
    </source>
</evidence>
<keyword evidence="3" id="KW-0378">Hydrolase</keyword>
<dbReference type="GO" id="GO:0008237">
    <property type="term" value="F:metallopeptidase activity"/>
    <property type="evidence" value="ECO:0007669"/>
    <property type="project" value="UniProtKB-KW"/>
</dbReference>
<sequence>MFTFGLLALSICAVWLPPIPVGKRFNVPGWLLLFVAAILSGLAAGYLTWPALPAIAFLGIVAHLARSPTARRVQRIAYGALTAVTALALALHVLPGFKNPVLIANAKFSPEAAPFTQYASFDKAAAGLIILAWLCARATTAEDWKDIWRRTPLVVLATTATVLIAALALGYVHFDPKLPAFAPVFLATNLFFTCVAEEAFFRGFLQERLAASLKGFRLGSLIAIASSGLLFGVAHAGGGVSYVVLATLAGFGYACAYASVRRVEAPIIAHFVVNAAHFTGFTYPQIG</sequence>
<keyword evidence="1" id="KW-0812">Transmembrane</keyword>
<feature type="transmembrane region" description="Helical" evidence="1">
    <location>
        <begin position="34"/>
        <end position="64"/>
    </location>
</feature>
<gene>
    <name evidence="3" type="ORF">IPH26_09795</name>
</gene>
<reference evidence="3" key="1">
    <citation type="submission" date="2020-10" db="EMBL/GenBank/DDBJ databases">
        <title>Connecting structure to function with the recovery of over 1000 high-quality activated sludge metagenome-assembled genomes encoding full-length rRNA genes using long-read sequencing.</title>
        <authorList>
            <person name="Singleton C.M."/>
            <person name="Petriglieri F."/>
            <person name="Kristensen J.M."/>
            <person name="Kirkegaard R.H."/>
            <person name="Michaelsen T.Y."/>
            <person name="Andersen M.H."/>
            <person name="Karst S.M."/>
            <person name="Dueholm M.S."/>
            <person name="Nielsen P.H."/>
            <person name="Albertsen M."/>
        </authorList>
    </citation>
    <scope>NUCLEOTIDE SEQUENCE</scope>
    <source>
        <strain evidence="3">Bjer_18-Q3-R1-45_BAT3C.347</strain>
    </source>
</reference>
<dbReference type="Pfam" id="PF02517">
    <property type="entry name" value="Rce1-like"/>
    <property type="match status" value="1"/>
</dbReference>
<keyword evidence="3" id="KW-0645">Protease</keyword>
<feature type="transmembrane region" description="Helical" evidence="1">
    <location>
        <begin position="76"/>
        <end position="94"/>
    </location>
</feature>
<feature type="domain" description="CAAX prenyl protease 2/Lysostaphin resistance protein A-like" evidence="2">
    <location>
        <begin position="182"/>
        <end position="275"/>
    </location>
</feature>
<feature type="transmembrane region" description="Helical" evidence="1">
    <location>
        <begin position="153"/>
        <end position="174"/>
    </location>
</feature>
<dbReference type="InterPro" id="IPR003675">
    <property type="entry name" value="Rce1/LyrA-like_dom"/>
</dbReference>
<dbReference type="GO" id="GO:0004175">
    <property type="term" value="F:endopeptidase activity"/>
    <property type="evidence" value="ECO:0007669"/>
    <property type="project" value="UniProtKB-ARBA"/>
</dbReference>
<accession>A0A9D7E8U5</accession>
<feature type="transmembrane region" description="Helical" evidence="1">
    <location>
        <begin position="180"/>
        <end position="204"/>
    </location>
</feature>
<comment type="caution">
    <text evidence="3">The sequence shown here is derived from an EMBL/GenBank/DDBJ whole genome shotgun (WGS) entry which is preliminary data.</text>
</comment>
<dbReference type="Proteomes" id="UP000807785">
    <property type="component" value="Unassembled WGS sequence"/>
</dbReference>
<feature type="transmembrane region" description="Helical" evidence="1">
    <location>
        <begin position="124"/>
        <end position="141"/>
    </location>
</feature>